<keyword evidence="2" id="KW-0472">Membrane</keyword>
<dbReference type="EMBL" id="VOKX01000006">
    <property type="protein sequence ID" value="KAB7852333.1"/>
    <property type="molecule type" value="Genomic_DNA"/>
</dbReference>
<dbReference type="OrthoDB" id="3461799at2"/>
<dbReference type="AlphaFoldDB" id="A0A5N5WEN5"/>
<keyword evidence="2" id="KW-0812">Transmembrane</keyword>
<keyword evidence="2" id="KW-1133">Transmembrane helix</keyword>
<comment type="caution">
    <text evidence="3">The sequence shown here is derived from an EMBL/GenBank/DDBJ whole genome shotgun (WGS) entry which is preliminary data.</text>
</comment>
<organism evidence="3 4">
    <name type="scientific">Streptomyces mobaraensis</name>
    <name type="common">Streptoverticillium mobaraense</name>
    <dbReference type="NCBI Taxonomy" id="35621"/>
    <lineage>
        <taxon>Bacteria</taxon>
        <taxon>Bacillati</taxon>
        <taxon>Actinomycetota</taxon>
        <taxon>Actinomycetes</taxon>
        <taxon>Kitasatosporales</taxon>
        <taxon>Streptomycetaceae</taxon>
        <taxon>Streptomyces</taxon>
    </lineage>
</organism>
<evidence type="ECO:0008006" key="5">
    <source>
        <dbReference type="Google" id="ProtNLM"/>
    </source>
</evidence>
<evidence type="ECO:0000256" key="1">
    <source>
        <dbReference type="SAM" id="MobiDB-lite"/>
    </source>
</evidence>
<feature type="region of interest" description="Disordered" evidence="1">
    <location>
        <begin position="332"/>
        <end position="355"/>
    </location>
</feature>
<dbReference type="RefSeq" id="WP_152262296.1">
    <property type="nucleotide sequence ID" value="NZ_VOKX01000006.1"/>
</dbReference>
<evidence type="ECO:0000256" key="2">
    <source>
        <dbReference type="SAM" id="Phobius"/>
    </source>
</evidence>
<evidence type="ECO:0000313" key="4">
    <source>
        <dbReference type="Proteomes" id="UP000327000"/>
    </source>
</evidence>
<keyword evidence="4" id="KW-1185">Reference proteome</keyword>
<proteinExistence type="predicted"/>
<reference evidence="3 4" key="1">
    <citation type="journal article" date="2019" name="Microb. Cell Fact.">
        <title>Exploring novel herbicidin analogues by transcriptional regulator overexpression and MS/MS molecular networking.</title>
        <authorList>
            <person name="Shi Y."/>
            <person name="Gu R."/>
            <person name="Li Y."/>
            <person name="Wang X."/>
            <person name="Ren W."/>
            <person name="Li X."/>
            <person name="Wang L."/>
            <person name="Xie Y."/>
            <person name="Hong B."/>
        </authorList>
    </citation>
    <scope>NUCLEOTIDE SEQUENCE [LARGE SCALE GENOMIC DNA]</scope>
    <source>
        <strain evidence="3 4">US-43</strain>
    </source>
</reference>
<accession>A0A5N5WEN5</accession>
<sequence length="355" mass="37575">MSGNERKDGTEQDYLDFTGAARLRAAGRVEPPPADVVAAALDAVRAAARAEEGHTPEGTPAAPAARVPEASGAVPLRARWRRRAPALVSAAAVVAVAVGAAVWAGPGFGGGDGGRVRVAKTATTPSEGPGPFFEVRTDEMSRGLRGTEERSTKTVWLGRTEVRSRSGDGPVYQEPRSADGASLAFEVNSREVRWDDLDKLPTDREALRAKLTAKVPGMGDPSPEGLFNGIEELLARSPASPRLRAALYDLLPDILGVRTVGAVRDAGGRTGMAFDLTGDDRRSRLVIDPRTHRVLETVTFLVGDADPRHPIFGGLKDGAVVNRTTYLVTRPVPEAPSAKPRPRMTSFPLPGSTAD</sequence>
<evidence type="ECO:0000313" key="3">
    <source>
        <dbReference type="EMBL" id="KAB7852333.1"/>
    </source>
</evidence>
<dbReference type="Proteomes" id="UP000327000">
    <property type="component" value="Unassembled WGS sequence"/>
</dbReference>
<gene>
    <name evidence="3" type="ORF">FRZ00_02195</name>
</gene>
<protein>
    <recommendedName>
        <fullName evidence="5">CU044_5270 family protein</fullName>
    </recommendedName>
</protein>
<feature type="transmembrane region" description="Helical" evidence="2">
    <location>
        <begin position="86"/>
        <end position="105"/>
    </location>
</feature>
<feature type="region of interest" description="Disordered" evidence="1">
    <location>
        <begin position="48"/>
        <end position="68"/>
    </location>
</feature>
<name>A0A5N5WEN5_STRMB</name>